<dbReference type="EMBL" id="GG678581">
    <property type="protein sequence ID" value="EER09133.1"/>
    <property type="molecule type" value="Genomic_DNA"/>
</dbReference>
<evidence type="ECO:0000313" key="2">
    <source>
        <dbReference type="EMBL" id="EER09133.1"/>
    </source>
</evidence>
<dbReference type="AlphaFoldDB" id="C5L2C1"/>
<dbReference type="GeneID" id="9065304"/>
<feature type="region of interest" description="Disordered" evidence="1">
    <location>
        <begin position="16"/>
        <end position="156"/>
    </location>
</feature>
<dbReference type="OrthoDB" id="442425at2759"/>
<dbReference type="InParanoid" id="C5L2C1"/>
<dbReference type="Proteomes" id="UP000007800">
    <property type="component" value="Unassembled WGS sequence"/>
</dbReference>
<keyword evidence="3" id="KW-1185">Reference proteome</keyword>
<name>C5L2C1_PERM5</name>
<evidence type="ECO:0000256" key="1">
    <source>
        <dbReference type="SAM" id="MobiDB-lite"/>
    </source>
</evidence>
<feature type="region of interest" description="Disordered" evidence="1">
    <location>
        <begin position="205"/>
        <end position="318"/>
    </location>
</feature>
<protein>
    <submittedName>
        <fullName evidence="2">Cylicin-2, putative</fullName>
    </submittedName>
</protein>
<feature type="compositionally biased region" description="Basic and acidic residues" evidence="1">
    <location>
        <begin position="139"/>
        <end position="156"/>
    </location>
</feature>
<gene>
    <name evidence="2" type="ORF">Pmar_PMAR024157</name>
</gene>
<dbReference type="OMA" id="FLHACAK"/>
<accession>C5L2C1</accession>
<organism evidence="3">
    <name type="scientific">Perkinsus marinus (strain ATCC 50983 / TXsc)</name>
    <dbReference type="NCBI Taxonomy" id="423536"/>
    <lineage>
        <taxon>Eukaryota</taxon>
        <taxon>Sar</taxon>
        <taxon>Alveolata</taxon>
        <taxon>Perkinsozoa</taxon>
        <taxon>Perkinsea</taxon>
        <taxon>Perkinsida</taxon>
        <taxon>Perkinsidae</taxon>
        <taxon>Perkinsus</taxon>
    </lineage>
</organism>
<evidence type="ECO:0000313" key="3">
    <source>
        <dbReference type="Proteomes" id="UP000007800"/>
    </source>
</evidence>
<proteinExistence type="predicted"/>
<reference evidence="2 3" key="1">
    <citation type="submission" date="2008-07" db="EMBL/GenBank/DDBJ databases">
        <authorList>
            <person name="El-Sayed N."/>
            <person name="Caler E."/>
            <person name="Inman J."/>
            <person name="Amedeo P."/>
            <person name="Hass B."/>
            <person name="Wortman J."/>
        </authorList>
    </citation>
    <scope>NUCLEOTIDE SEQUENCE [LARGE SCALE GENOMIC DNA]</scope>
    <source>
        <strain evidence="3">ATCC 50983 / TXsc</strain>
    </source>
</reference>
<feature type="compositionally biased region" description="Basic and acidic residues" evidence="1">
    <location>
        <begin position="42"/>
        <end position="62"/>
    </location>
</feature>
<dbReference type="RefSeq" id="XP_002777317.1">
    <property type="nucleotide sequence ID" value="XM_002777271.1"/>
</dbReference>
<sequence length="348" mass="37612">MFSSIFSKLKSAVSFKDPEEAAGGERVGSTPVVPAQLVESPMGDKHTEKEAEATPEKEISDKKGRRHSTTPVAAPKGDSEPVETPNKSPAAKLAEMATGGGDEGAEVKKGKKRRGKKKKTDTSERSIEEQAAGAAKAVPKKDGGSGKEKTDAELEKENAKLMAEITKVTRKYRTQQEEIAKANRERKAALSVAAQLYQIGMAIEPEPPRARTDSFALPKLPAMGEQTRRGAETARVSGYSRRESQQQGQSHFLMEGSDAKRSSTADRPTTDLNHLIKEAKARQALLRAQSQTKLAGDSSGKSNPEDVRSRLRTGNTKQDLEAAIKEAKDLGMTYEVTLAEKKLEGIEG</sequence>
<feature type="compositionally biased region" description="Basic residues" evidence="1">
    <location>
        <begin position="109"/>
        <end position="119"/>
    </location>
</feature>